<protein>
    <recommendedName>
        <fullName evidence="12">Chromo domain-containing protein</fullName>
    </recommendedName>
</protein>
<dbReference type="Pfam" id="PF00385">
    <property type="entry name" value="Chromo"/>
    <property type="match status" value="1"/>
</dbReference>
<dbReference type="OrthoDB" id="3362284at2759"/>
<dbReference type="InterPro" id="IPR012337">
    <property type="entry name" value="RNaseH-like_sf"/>
</dbReference>
<dbReference type="PROSITE" id="PS50013">
    <property type="entry name" value="CHROMO_2"/>
    <property type="match status" value="1"/>
</dbReference>
<dbReference type="InterPro" id="IPR016197">
    <property type="entry name" value="Chromo-like_dom_sf"/>
</dbReference>
<dbReference type="GO" id="GO:0003723">
    <property type="term" value="F:RNA binding"/>
    <property type="evidence" value="ECO:0007669"/>
    <property type="project" value="UniProtKB-KW"/>
</dbReference>
<dbReference type="CDD" id="cd00024">
    <property type="entry name" value="CD_CSD"/>
    <property type="match status" value="1"/>
</dbReference>
<evidence type="ECO:0000259" key="9">
    <source>
        <dbReference type="PROSITE" id="PS50994"/>
    </source>
</evidence>
<dbReference type="SUPFAM" id="SSF56672">
    <property type="entry name" value="DNA/RNA polymerases"/>
    <property type="match status" value="1"/>
</dbReference>
<dbReference type="InterPro" id="IPR041373">
    <property type="entry name" value="RT_RNaseH"/>
</dbReference>
<dbReference type="InterPro" id="IPR050951">
    <property type="entry name" value="Retrovirus_Pol_polyprotein"/>
</dbReference>
<dbReference type="InterPro" id="IPR000953">
    <property type="entry name" value="Chromo/chromo_shadow_dom"/>
</dbReference>
<evidence type="ECO:0000313" key="11">
    <source>
        <dbReference type="Proteomes" id="UP000017559"/>
    </source>
</evidence>
<dbReference type="GO" id="GO:0004519">
    <property type="term" value="F:endonuclease activity"/>
    <property type="evidence" value="ECO:0007669"/>
    <property type="project" value="UniProtKB-KW"/>
</dbReference>
<dbReference type="SMART" id="SM00298">
    <property type="entry name" value="CHROMO"/>
    <property type="match status" value="1"/>
</dbReference>
<keyword evidence="2" id="KW-0548">Nucleotidyltransferase</keyword>
<dbReference type="PROSITE" id="PS50994">
    <property type="entry name" value="INTEGRASE"/>
    <property type="match status" value="1"/>
</dbReference>
<evidence type="ECO:0000259" key="8">
    <source>
        <dbReference type="PROSITE" id="PS50013"/>
    </source>
</evidence>
<dbReference type="GO" id="GO:0003964">
    <property type="term" value="F:RNA-directed DNA polymerase activity"/>
    <property type="evidence" value="ECO:0007669"/>
    <property type="project" value="UniProtKB-KW"/>
</dbReference>
<dbReference type="KEGG" id="mrr:Moror_11117"/>
<evidence type="ECO:0000256" key="2">
    <source>
        <dbReference type="ARBA" id="ARBA00022695"/>
    </source>
</evidence>
<name>V2XQ84_MONRO</name>
<dbReference type="Gene3D" id="2.40.50.40">
    <property type="match status" value="1"/>
</dbReference>
<keyword evidence="3" id="KW-0540">Nuclease</keyword>
<evidence type="ECO:0000313" key="10">
    <source>
        <dbReference type="EMBL" id="ESK81609.1"/>
    </source>
</evidence>
<dbReference type="AlphaFoldDB" id="V2XQ84"/>
<dbReference type="PANTHER" id="PTHR37984">
    <property type="entry name" value="PROTEIN CBG26694"/>
    <property type="match status" value="1"/>
</dbReference>
<keyword evidence="11" id="KW-1185">Reference proteome</keyword>
<evidence type="ECO:0000256" key="1">
    <source>
        <dbReference type="ARBA" id="ARBA00022679"/>
    </source>
</evidence>
<evidence type="ECO:0000256" key="7">
    <source>
        <dbReference type="ARBA" id="ARBA00022918"/>
    </source>
</evidence>
<evidence type="ECO:0000256" key="3">
    <source>
        <dbReference type="ARBA" id="ARBA00022722"/>
    </source>
</evidence>
<dbReference type="Pfam" id="PF17917">
    <property type="entry name" value="RT_RNaseH"/>
    <property type="match status" value="1"/>
</dbReference>
<evidence type="ECO:0000256" key="4">
    <source>
        <dbReference type="ARBA" id="ARBA00022759"/>
    </source>
</evidence>
<evidence type="ECO:0000256" key="6">
    <source>
        <dbReference type="ARBA" id="ARBA00022884"/>
    </source>
</evidence>
<dbReference type="PANTHER" id="PTHR37984:SF15">
    <property type="entry name" value="INTEGRASE CATALYTIC DOMAIN-CONTAINING PROTEIN"/>
    <property type="match status" value="1"/>
</dbReference>
<sequence>MNPKKLSTIAKWPEPSKSLKDAFTKAPVLTHFNPLSPSTLATDTLDFAISGVLQQPDEQGHLHPVAYYLRKLTPSEINYDVHDKELLAVVKCFRGMQAWLLGSTSPISVVCDHCNLEYFMHSQVLNHCQAHWVMFLSEFDFHLDWAASSSNIADASSHHPDYFPEQGDKQLEVQHYVLLTPLYTEHLFPSTAPITPPASDMASVLVTLTLGNSDMLQQFLTAFQEDLEWHRALANGNSNFTVQNNLVFHNGCLESMTAQDLAWLFLDRIFCLHGLPLSIVLDRGSLFISNFWCSLLSHLGVEAKHSTAYYAQTDGLTECTNQTLEIYLCSYVSYQQDDWVDYLPLAEFAFNNSENASTKQSPFFANLSYHPIFEPVITKCSTTPAADDLTKQLQQIHTELHAKLQHAQETQAHYYNQQHLPHPEYKEGQLIWLLHCNIPMTHPSDKLDHRRLGLFPIKHAVGQCAFELQLPSYLSRLHPVFNVSLLEPYNDPSEFHTHSNPISLSLDNNSPTIYSFIDSRKIGQQYKYLVHWKDLPDEENSWIPLSDIPTTCNELIDHFH</sequence>
<dbReference type="Proteomes" id="UP000017559">
    <property type="component" value="Unassembled WGS sequence"/>
</dbReference>
<keyword evidence="6" id="KW-0694">RNA-binding</keyword>
<feature type="domain" description="Chromo" evidence="8">
    <location>
        <begin position="511"/>
        <end position="560"/>
    </location>
</feature>
<dbReference type="InterPro" id="IPR043502">
    <property type="entry name" value="DNA/RNA_pol_sf"/>
</dbReference>
<dbReference type="SUPFAM" id="SSF54160">
    <property type="entry name" value="Chromo domain-like"/>
    <property type="match status" value="1"/>
</dbReference>
<organism evidence="10 11">
    <name type="scientific">Moniliophthora roreri (strain MCA 2997)</name>
    <name type="common">Cocoa frosty pod rot fungus</name>
    <name type="synonym">Crinipellis roreri</name>
    <dbReference type="NCBI Taxonomy" id="1381753"/>
    <lineage>
        <taxon>Eukaryota</taxon>
        <taxon>Fungi</taxon>
        <taxon>Dikarya</taxon>
        <taxon>Basidiomycota</taxon>
        <taxon>Agaricomycotina</taxon>
        <taxon>Agaricomycetes</taxon>
        <taxon>Agaricomycetidae</taxon>
        <taxon>Agaricales</taxon>
        <taxon>Marasmiineae</taxon>
        <taxon>Marasmiaceae</taxon>
        <taxon>Moniliophthora</taxon>
    </lineage>
</organism>
<dbReference type="GO" id="GO:0006338">
    <property type="term" value="P:chromatin remodeling"/>
    <property type="evidence" value="ECO:0007669"/>
    <property type="project" value="UniProtKB-ARBA"/>
</dbReference>
<dbReference type="GO" id="GO:0016787">
    <property type="term" value="F:hydrolase activity"/>
    <property type="evidence" value="ECO:0007669"/>
    <property type="project" value="UniProtKB-KW"/>
</dbReference>
<dbReference type="CDD" id="cd09274">
    <property type="entry name" value="RNase_HI_RT_Ty3"/>
    <property type="match status" value="1"/>
</dbReference>
<keyword evidence="4" id="KW-0255">Endonuclease</keyword>
<dbReference type="Pfam" id="PF24626">
    <property type="entry name" value="SH3_Tf2-1"/>
    <property type="match status" value="1"/>
</dbReference>
<proteinExistence type="predicted"/>
<gene>
    <name evidence="10" type="ORF">Moror_11117</name>
</gene>
<evidence type="ECO:0000256" key="5">
    <source>
        <dbReference type="ARBA" id="ARBA00022801"/>
    </source>
</evidence>
<evidence type="ECO:0008006" key="12">
    <source>
        <dbReference type="Google" id="ProtNLM"/>
    </source>
</evidence>
<dbReference type="InterPro" id="IPR001584">
    <property type="entry name" value="Integrase_cat-core"/>
</dbReference>
<keyword evidence="1" id="KW-0808">Transferase</keyword>
<dbReference type="GO" id="GO:0015074">
    <property type="term" value="P:DNA integration"/>
    <property type="evidence" value="ECO:0007669"/>
    <property type="project" value="InterPro"/>
</dbReference>
<dbReference type="HOGENOM" id="CLU_000384_38_1_1"/>
<dbReference type="InterPro" id="IPR056924">
    <property type="entry name" value="SH3_Tf2-1"/>
</dbReference>
<comment type="caution">
    <text evidence="10">The sequence shown here is derived from an EMBL/GenBank/DDBJ whole genome shotgun (WGS) entry which is preliminary data.</text>
</comment>
<dbReference type="SUPFAM" id="SSF53098">
    <property type="entry name" value="Ribonuclease H-like"/>
    <property type="match status" value="1"/>
</dbReference>
<dbReference type="InterPro" id="IPR023780">
    <property type="entry name" value="Chromo_domain"/>
</dbReference>
<accession>V2XQ84</accession>
<dbReference type="GO" id="GO:0005634">
    <property type="term" value="C:nucleus"/>
    <property type="evidence" value="ECO:0007669"/>
    <property type="project" value="UniProtKB-ARBA"/>
</dbReference>
<dbReference type="EMBL" id="AWSO01002346">
    <property type="protein sequence ID" value="ESK81609.1"/>
    <property type="molecule type" value="Genomic_DNA"/>
</dbReference>
<reference evidence="10 11" key="1">
    <citation type="journal article" date="2014" name="BMC Genomics">
        <title>Genome and secretome analysis of the hemibiotrophic fungal pathogen, Moniliophthora roreri, which causes frosty pod rot disease of cacao: mechanisms of the biotrophic and necrotrophic phases.</title>
        <authorList>
            <person name="Meinhardt L.W."/>
            <person name="Costa G.G.L."/>
            <person name="Thomazella D.P.T."/>
            <person name="Teixeira P.J.P.L."/>
            <person name="Carazzolle M.F."/>
            <person name="Schuster S.C."/>
            <person name="Carlson J.E."/>
            <person name="Guiltinan M.J."/>
            <person name="Mieczkowski P."/>
            <person name="Farmer A."/>
            <person name="Ramaraj T."/>
            <person name="Crozier J."/>
            <person name="Davis R.E."/>
            <person name="Shao J."/>
            <person name="Melnick R.L."/>
            <person name="Pereira G.A.G."/>
            <person name="Bailey B.A."/>
        </authorList>
    </citation>
    <scope>NUCLEOTIDE SEQUENCE [LARGE SCALE GENOMIC DNA]</scope>
    <source>
        <strain evidence="10 11">MCA 2997</strain>
    </source>
</reference>
<dbReference type="Gene3D" id="3.30.420.10">
    <property type="entry name" value="Ribonuclease H-like superfamily/Ribonuclease H"/>
    <property type="match status" value="1"/>
</dbReference>
<dbReference type="InterPro" id="IPR036397">
    <property type="entry name" value="RNaseH_sf"/>
</dbReference>
<keyword evidence="7" id="KW-0695">RNA-directed DNA polymerase</keyword>
<keyword evidence="5" id="KW-0378">Hydrolase</keyword>
<feature type="domain" description="Integrase catalytic" evidence="9">
    <location>
        <begin position="253"/>
        <end position="370"/>
    </location>
</feature>